<dbReference type="Proteomes" id="UP001596972">
    <property type="component" value="Unassembled WGS sequence"/>
</dbReference>
<dbReference type="Gene3D" id="1.10.1740.70">
    <property type="entry name" value="ChaB"/>
    <property type="match status" value="1"/>
</dbReference>
<dbReference type="Pfam" id="PF07498">
    <property type="entry name" value="Rho_N"/>
    <property type="match status" value="1"/>
</dbReference>
<dbReference type="InterPro" id="IPR009317">
    <property type="entry name" value="ChaB"/>
</dbReference>
<feature type="domain" description="Rho termination factor-like N-terminal" evidence="2">
    <location>
        <begin position="104"/>
        <end position="132"/>
    </location>
</feature>
<organism evidence="3 4">
    <name type="scientific">Actinomadura sediminis</name>
    <dbReference type="NCBI Taxonomy" id="1038904"/>
    <lineage>
        <taxon>Bacteria</taxon>
        <taxon>Bacillati</taxon>
        <taxon>Actinomycetota</taxon>
        <taxon>Actinomycetes</taxon>
        <taxon>Streptosporangiales</taxon>
        <taxon>Thermomonosporaceae</taxon>
        <taxon>Actinomadura</taxon>
    </lineage>
</organism>
<feature type="compositionally biased region" description="Basic and acidic residues" evidence="1">
    <location>
        <begin position="10"/>
        <end position="46"/>
    </location>
</feature>
<evidence type="ECO:0000313" key="4">
    <source>
        <dbReference type="Proteomes" id="UP001596972"/>
    </source>
</evidence>
<dbReference type="RefSeq" id="WP_378296373.1">
    <property type="nucleotide sequence ID" value="NZ_JBHTJA010000004.1"/>
</dbReference>
<accession>A0ABW3EGU2</accession>
<dbReference type="InterPro" id="IPR011112">
    <property type="entry name" value="Rho-like_N"/>
</dbReference>
<dbReference type="EMBL" id="JBHTJA010000004">
    <property type="protein sequence ID" value="MFD0899516.1"/>
    <property type="molecule type" value="Genomic_DNA"/>
</dbReference>
<dbReference type="SUPFAM" id="SSF140376">
    <property type="entry name" value="ChaB-like"/>
    <property type="match status" value="1"/>
</dbReference>
<evidence type="ECO:0000256" key="1">
    <source>
        <dbReference type="SAM" id="MobiDB-lite"/>
    </source>
</evidence>
<gene>
    <name evidence="3" type="ORF">ACFQ11_03870</name>
</gene>
<dbReference type="InterPro" id="IPR037205">
    <property type="entry name" value="ChaB_sf"/>
</dbReference>
<reference evidence="4" key="1">
    <citation type="journal article" date="2019" name="Int. J. Syst. Evol. Microbiol.">
        <title>The Global Catalogue of Microorganisms (GCM) 10K type strain sequencing project: providing services to taxonomists for standard genome sequencing and annotation.</title>
        <authorList>
            <consortium name="The Broad Institute Genomics Platform"/>
            <consortium name="The Broad Institute Genome Sequencing Center for Infectious Disease"/>
            <person name="Wu L."/>
            <person name="Ma J."/>
        </authorList>
    </citation>
    <scope>NUCLEOTIDE SEQUENCE [LARGE SCALE GENOMIC DNA]</scope>
    <source>
        <strain evidence="4">JCM 31202</strain>
    </source>
</reference>
<feature type="region of interest" description="Disordered" evidence="1">
    <location>
        <begin position="1"/>
        <end position="143"/>
    </location>
</feature>
<sequence>MPKTTGKGQAKKEELPDTIKRSDAKAQRTFAKAHDSAVEEYGEGRRAHQVAYAALKHTHEKVGDRWEPKSGGAKGPSDKQAEGGRNTSRKTAGGVDANASKSHLYDVAKRLDISGRSNMNKNELVKAIEKANNSRTRKARSRS</sequence>
<name>A0ABW3EGU2_9ACTN</name>
<evidence type="ECO:0000313" key="3">
    <source>
        <dbReference type="EMBL" id="MFD0899516.1"/>
    </source>
</evidence>
<keyword evidence="4" id="KW-1185">Reference proteome</keyword>
<proteinExistence type="predicted"/>
<evidence type="ECO:0000259" key="2">
    <source>
        <dbReference type="Pfam" id="PF07498"/>
    </source>
</evidence>
<feature type="compositionally biased region" description="Basic and acidic residues" evidence="1">
    <location>
        <begin position="103"/>
        <end position="113"/>
    </location>
</feature>
<dbReference type="Pfam" id="PF06150">
    <property type="entry name" value="ChaB"/>
    <property type="match status" value="1"/>
</dbReference>
<protein>
    <submittedName>
        <fullName evidence="3">ChaB family protein</fullName>
    </submittedName>
</protein>
<comment type="caution">
    <text evidence="3">The sequence shown here is derived from an EMBL/GenBank/DDBJ whole genome shotgun (WGS) entry which is preliminary data.</text>
</comment>